<dbReference type="EMBL" id="FR695868">
    <property type="protein sequence ID" value="CBX28513.1"/>
    <property type="molecule type" value="Genomic_DNA"/>
</dbReference>
<proteinExistence type="predicted"/>
<reference evidence="1" key="1">
    <citation type="journal article" date="2011" name="Environ. Microbiol.">
        <title>Genomic insights into the metabolic potential of the polycyclic aromatic hydrocarbon degrading sulfate-reducing Deltaproteobacterium N47.</title>
        <authorList>
            <person name="Bergmann F."/>
            <person name="Selesi D."/>
            <person name="Weinmaier T."/>
            <person name="Tischler P."/>
            <person name="Rattei T."/>
            <person name="Meckenstock R.U."/>
        </authorList>
    </citation>
    <scope>NUCLEOTIDE SEQUENCE</scope>
</reference>
<accession>E1YD69</accession>
<sequence length="35" mass="3693">MLGSNPSAEAGGVDRGRASFVRPIFSSNLFMPVKP</sequence>
<evidence type="ECO:0000313" key="1">
    <source>
        <dbReference type="EMBL" id="CBX28513.1"/>
    </source>
</evidence>
<name>E1YD69_9BACT</name>
<dbReference type="AlphaFoldDB" id="E1YD69"/>
<protein>
    <submittedName>
        <fullName evidence="1">Uncharacterized protein</fullName>
    </submittedName>
</protein>
<organism evidence="1">
    <name type="scientific">uncultured Desulfobacterium sp</name>
    <dbReference type="NCBI Taxonomy" id="201089"/>
    <lineage>
        <taxon>Bacteria</taxon>
        <taxon>Pseudomonadati</taxon>
        <taxon>Thermodesulfobacteriota</taxon>
        <taxon>Desulfobacteria</taxon>
        <taxon>Desulfobacterales</taxon>
        <taxon>Desulfobacteriaceae</taxon>
        <taxon>Desulfobacterium</taxon>
        <taxon>environmental samples</taxon>
    </lineage>
</organism>
<gene>
    <name evidence="1" type="ORF">N47_G38370</name>
</gene>